<dbReference type="InterPro" id="IPR012464">
    <property type="entry name" value="DUF1676"/>
</dbReference>
<protein>
    <submittedName>
        <fullName evidence="2">CSON005713 protein</fullName>
    </submittedName>
</protein>
<keyword evidence="1" id="KW-0472">Membrane</keyword>
<name>A0A336MV19_CULSO</name>
<evidence type="ECO:0000313" key="2">
    <source>
        <dbReference type="EMBL" id="SSX32959.1"/>
    </source>
</evidence>
<sequence>MSKATEFRQRNTFYPSPSLPSSLPFCVNIIRNAESRSSKLKKIALPILLALKLKSTIIIPIVLKALAFLSIKALISGTLALILSSLTFFKDFFGKKRERITTAYITAPGPVQAELVEGWNRNGLIESVSHDLAYNGQYVPQNEYQNTFPKLETAQEY</sequence>
<dbReference type="AlphaFoldDB" id="A0A336MV19"/>
<dbReference type="GO" id="GO:0016020">
    <property type="term" value="C:membrane"/>
    <property type="evidence" value="ECO:0007669"/>
    <property type="project" value="TreeGrafter"/>
</dbReference>
<feature type="transmembrane region" description="Helical" evidence="1">
    <location>
        <begin position="43"/>
        <end position="63"/>
    </location>
</feature>
<dbReference type="EMBL" id="UFQT01002223">
    <property type="protein sequence ID" value="SSX32959.1"/>
    <property type="molecule type" value="Genomic_DNA"/>
</dbReference>
<dbReference type="Pfam" id="PF07898">
    <property type="entry name" value="DUF1676"/>
    <property type="match status" value="1"/>
</dbReference>
<organism evidence="2">
    <name type="scientific">Culicoides sonorensis</name>
    <name type="common">Biting midge</name>
    <dbReference type="NCBI Taxonomy" id="179676"/>
    <lineage>
        <taxon>Eukaryota</taxon>
        <taxon>Metazoa</taxon>
        <taxon>Ecdysozoa</taxon>
        <taxon>Arthropoda</taxon>
        <taxon>Hexapoda</taxon>
        <taxon>Insecta</taxon>
        <taxon>Pterygota</taxon>
        <taxon>Neoptera</taxon>
        <taxon>Endopterygota</taxon>
        <taxon>Diptera</taxon>
        <taxon>Nematocera</taxon>
        <taxon>Chironomoidea</taxon>
        <taxon>Ceratopogonidae</taxon>
        <taxon>Ceratopogoninae</taxon>
        <taxon>Culicoides</taxon>
        <taxon>Monoculicoides</taxon>
    </lineage>
</organism>
<dbReference type="PANTHER" id="PTHR21879">
    <property type="entry name" value="FI03362P-RELATED-RELATED"/>
    <property type="match status" value="1"/>
</dbReference>
<reference evidence="2" key="1">
    <citation type="submission" date="2018-07" db="EMBL/GenBank/DDBJ databases">
        <authorList>
            <person name="Quirk P.G."/>
            <person name="Krulwich T.A."/>
        </authorList>
    </citation>
    <scope>NUCLEOTIDE SEQUENCE</scope>
</reference>
<keyword evidence="1" id="KW-0812">Transmembrane</keyword>
<gene>
    <name evidence="2" type="primary">CSON005713</name>
</gene>
<proteinExistence type="predicted"/>
<evidence type="ECO:0000256" key="1">
    <source>
        <dbReference type="SAM" id="Phobius"/>
    </source>
</evidence>
<feature type="transmembrane region" description="Helical" evidence="1">
    <location>
        <begin position="69"/>
        <end position="89"/>
    </location>
</feature>
<accession>A0A336MV19</accession>
<dbReference type="VEuPathDB" id="VectorBase:CSON005713"/>
<keyword evidence="1" id="KW-1133">Transmembrane helix</keyword>
<dbReference type="PANTHER" id="PTHR21879:SF5">
    <property type="entry name" value="OSIRIS 15"/>
    <property type="match status" value="1"/>
</dbReference>